<evidence type="ECO:0000313" key="8">
    <source>
        <dbReference type="Proteomes" id="UP000677126"/>
    </source>
</evidence>
<sequence>MARTPTFSPDYHEEHEPVSSNASAVGIDFAPAPRAAGLKALFVDLLPPFTVLAVVLFWMFAPASLTQSPWSLVVAGLVVTTFVQLLEWAFERHEGWRMNGREFATDVFYVALGYTAIGWLVEVAGDGPLFALKETLGIATPWAGELPFLVQVVMVMVLFEFGQYWMHRLMHNSTPFWLTHAPHHHVTQLNAMKGYVGNPIELFLIGLSVLAFFDFDMVPVFCAFNVLGVVSTYAHANVRANPPAFYAFFFTTIRHHSLHHSTDYESTRCNYANSLILLDRLMGTYREGEARVVGQDDLRRLTIREQFLFPFQPVIDRLRSTTKTTKASTGQP</sequence>
<feature type="domain" description="Fatty acid hydroxylase" evidence="6">
    <location>
        <begin position="153"/>
        <end position="284"/>
    </location>
</feature>
<evidence type="ECO:0000256" key="3">
    <source>
        <dbReference type="ARBA" id="ARBA00022989"/>
    </source>
</evidence>
<evidence type="ECO:0000256" key="4">
    <source>
        <dbReference type="ARBA" id="ARBA00023136"/>
    </source>
</evidence>
<evidence type="ECO:0000313" key="7">
    <source>
        <dbReference type="EMBL" id="QVM83964.1"/>
    </source>
</evidence>
<dbReference type="EMBL" id="CP054856">
    <property type="protein sequence ID" value="QVM83964.1"/>
    <property type="molecule type" value="Genomic_DNA"/>
</dbReference>
<feature type="transmembrane region" description="Helical" evidence="5">
    <location>
        <begin position="141"/>
        <end position="161"/>
    </location>
</feature>
<proteinExistence type="predicted"/>
<dbReference type="InterPro" id="IPR050307">
    <property type="entry name" value="Sterol_Desaturase_Related"/>
</dbReference>
<protein>
    <submittedName>
        <fullName evidence="7">Sterol desaturase family protein</fullName>
    </submittedName>
</protein>
<dbReference type="Pfam" id="PF04116">
    <property type="entry name" value="FA_hydroxylase"/>
    <property type="match status" value="1"/>
</dbReference>
<keyword evidence="2 5" id="KW-0812">Transmembrane</keyword>
<feature type="transmembrane region" description="Helical" evidence="5">
    <location>
        <begin position="72"/>
        <end position="91"/>
    </location>
</feature>
<evidence type="ECO:0000256" key="1">
    <source>
        <dbReference type="ARBA" id="ARBA00004370"/>
    </source>
</evidence>
<organism evidence="7 8">
    <name type="scientific">Novosphingobium decolorationis</name>
    <dbReference type="NCBI Taxonomy" id="2698673"/>
    <lineage>
        <taxon>Bacteria</taxon>
        <taxon>Pseudomonadati</taxon>
        <taxon>Pseudomonadota</taxon>
        <taxon>Alphaproteobacteria</taxon>
        <taxon>Sphingomonadales</taxon>
        <taxon>Sphingomonadaceae</taxon>
        <taxon>Novosphingobium</taxon>
    </lineage>
</organism>
<name>A0ABX8E4T3_9SPHN</name>
<comment type="subcellular location">
    <subcellularLocation>
        <location evidence="1">Membrane</location>
    </subcellularLocation>
</comment>
<keyword evidence="3 5" id="KW-1133">Transmembrane helix</keyword>
<accession>A0ABX8E4T3</accession>
<evidence type="ECO:0000256" key="2">
    <source>
        <dbReference type="ARBA" id="ARBA00022692"/>
    </source>
</evidence>
<keyword evidence="8" id="KW-1185">Reference proteome</keyword>
<reference evidence="7 8" key="1">
    <citation type="journal article" date="2021" name="Int. J. Syst. Evol. Microbiol.">
        <title>Novosphingobium decolorationis sp. nov., an aniline blue-decolourizing bacterium isolated from East Pacific sediment.</title>
        <authorList>
            <person name="Chen X."/>
            <person name="Dong B."/>
            <person name="Chen T."/>
            <person name="Ren N."/>
            <person name="Wang J."/>
            <person name="Xu Y."/>
            <person name="Yang J."/>
            <person name="Zhu S."/>
            <person name="Chen J."/>
        </authorList>
    </citation>
    <scope>NUCLEOTIDE SEQUENCE [LARGE SCALE GENOMIC DNA]</scope>
    <source>
        <strain evidence="7 8">502str22</strain>
    </source>
</reference>
<evidence type="ECO:0000256" key="5">
    <source>
        <dbReference type="SAM" id="Phobius"/>
    </source>
</evidence>
<feature type="transmembrane region" description="Helical" evidence="5">
    <location>
        <begin position="103"/>
        <end position="121"/>
    </location>
</feature>
<gene>
    <name evidence="7" type="ORF">HT578_09880</name>
</gene>
<keyword evidence="4 5" id="KW-0472">Membrane</keyword>
<feature type="transmembrane region" description="Helical" evidence="5">
    <location>
        <begin position="41"/>
        <end position="60"/>
    </location>
</feature>
<dbReference type="Proteomes" id="UP000677126">
    <property type="component" value="Chromosome"/>
</dbReference>
<dbReference type="PANTHER" id="PTHR11863">
    <property type="entry name" value="STEROL DESATURASE"/>
    <property type="match status" value="1"/>
</dbReference>
<evidence type="ECO:0000259" key="6">
    <source>
        <dbReference type="Pfam" id="PF04116"/>
    </source>
</evidence>
<dbReference type="RefSeq" id="WP_213503843.1">
    <property type="nucleotide sequence ID" value="NZ_CP054856.1"/>
</dbReference>
<dbReference type="InterPro" id="IPR006694">
    <property type="entry name" value="Fatty_acid_hydroxylase"/>
</dbReference>
<feature type="transmembrane region" description="Helical" evidence="5">
    <location>
        <begin position="202"/>
        <end position="227"/>
    </location>
</feature>